<gene>
    <name evidence="2" type="ORF">BD410DRAFT_625000</name>
</gene>
<dbReference type="EMBL" id="ML170244">
    <property type="protein sequence ID" value="TDL16410.1"/>
    <property type="molecule type" value="Genomic_DNA"/>
</dbReference>
<feature type="compositionally biased region" description="Polar residues" evidence="1">
    <location>
        <begin position="690"/>
        <end position="699"/>
    </location>
</feature>
<feature type="compositionally biased region" description="Polar residues" evidence="1">
    <location>
        <begin position="103"/>
        <end position="119"/>
    </location>
</feature>
<dbReference type="AlphaFoldDB" id="A0A4Y7PPJ7"/>
<name>A0A4Y7PPJ7_9AGAM</name>
<feature type="compositionally biased region" description="Low complexity" evidence="1">
    <location>
        <begin position="59"/>
        <end position="69"/>
    </location>
</feature>
<feature type="region of interest" description="Disordered" evidence="1">
    <location>
        <begin position="587"/>
        <end position="662"/>
    </location>
</feature>
<accession>A0A4Y7PPJ7</accession>
<evidence type="ECO:0000256" key="1">
    <source>
        <dbReference type="SAM" id="MobiDB-lite"/>
    </source>
</evidence>
<feature type="region of interest" description="Disordered" evidence="1">
    <location>
        <begin position="681"/>
        <end position="703"/>
    </location>
</feature>
<reference evidence="2 3" key="1">
    <citation type="submission" date="2018-06" db="EMBL/GenBank/DDBJ databases">
        <title>A transcriptomic atlas of mushroom development highlights an independent origin of complex multicellularity.</title>
        <authorList>
            <consortium name="DOE Joint Genome Institute"/>
            <person name="Krizsan K."/>
            <person name="Almasi E."/>
            <person name="Merenyi Z."/>
            <person name="Sahu N."/>
            <person name="Viragh M."/>
            <person name="Koszo T."/>
            <person name="Mondo S."/>
            <person name="Kiss B."/>
            <person name="Balint B."/>
            <person name="Kues U."/>
            <person name="Barry K."/>
            <person name="Hegedus J.C."/>
            <person name="Henrissat B."/>
            <person name="Johnson J."/>
            <person name="Lipzen A."/>
            <person name="Ohm R."/>
            <person name="Nagy I."/>
            <person name="Pangilinan J."/>
            <person name="Yan J."/>
            <person name="Xiong Y."/>
            <person name="Grigoriev I.V."/>
            <person name="Hibbett D.S."/>
            <person name="Nagy L.G."/>
        </authorList>
    </citation>
    <scope>NUCLEOTIDE SEQUENCE [LARGE SCALE GENOMIC DNA]</scope>
    <source>
        <strain evidence="2 3">SZMC22713</strain>
    </source>
</reference>
<dbReference type="VEuPathDB" id="FungiDB:BD410DRAFT_625000"/>
<evidence type="ECO:0000313" key="3">
    <source>
        <dbReference type="Proteomes" id="UP000294933"/>
    </source>
</evidence>
<feature type="region of interest" description="Disordered" evidence="1">
    <location>
        <begin position="354"/>
        <end position="375"/>
    </location>
</feature>
<keyword evidence="3" id="KW-1185">Reference proteome</keyword>
<evidence type="ECO:0000313" key="2">
    <source>
        <dbReference type="EMBL" id="TDL16410.1"/>
    </source>
</evidence>
<feature type="region of interest" description="Disordered" evidence="1">
    <location>
        <begin position="451"/>
        <end position="536"/>
    </location>
</feature>
<feature type="compositionally biased region" description="Low complexity" evidence="1">
    <location>
        <begin position="628"/>
        <end position="643"/>
    </location>
</feature>
<proteinExistence type="predicted"/>
<organism evidence="2 3">
    <name type="scientific">Rickenella mellea</name>
    <dbReference type="NCBI Taxonomy" id="50990"/>
    <lineage>
        <taxon>Eukaryota</taxon>
        <taxon>Fungi</taxon>
        <taxon>Dikarya</taxon>
        <taxon>Basidiomycota</taxon>
        <taxon>Agaricomycotina</taxon>
        <taxon>Agaricomycetes</taxon>
        <taxon>Hymenochaetales</taxon>
        <taxon>Rickenellaceae</taxon>
        <taxon>Rickenella</taxon>
    </lineage>
</organism>
<protein>
    <submittedName>
        <fullName evidence="2">Uncharacterized protein</fullName>
    </submittedName>
</protein>
<feature type="compositionally biased region" description="Gly residues" evidence="1">
    <location>
        <begin position="591"/>
        <end position="616"/>
    </location>
</feature>
<feature type="region of interest" description="Disordered" evidence="1">
    <location>
        <begin position="59"/>
        <end position="83"/>
    </location>
</feature>
<feature type="compositionally biased region" description="Polar residues" evidence="1">
    <location>
        <begin position="644"/>
        <end position="660"/>
    </location>
</feature>
<sequence>MSNLPYLQTYNPPDSVSFSNAAVTNAYQTPEETGTAAQYTTTYSFAHVQQQHLAQAHAFGVQHQQQQLQNHDHHGHHPQHHNQLEQQWVDQARAQPFLHHDPQPSSHEQTYSTESTQFDQLPHQQHQQHQHQDGYSNSFSDAHAADTHFGYTHDAHAQGRPLQGVVVSNSASNSNSVGASTASTSAHASTFAFAPPISNGAATAVTDGIDVNAIEDQWHQAWIAQYNAEQAQAQPQSHSQQQQHLPQFEVHHQSQPQQRFDDGYVHRVVDMHEQLHQHQQQYFPGLELVRQQQHRQHLQHQQQHQELAQLAQRQQFVQAGMNGNHAGIAQQGYFQENEYFVNGIRDTMDVDNGAGSSSMGNSDAAVAGGAGATGGEAAVRPVGEGGEHADVEQCPPIVPSQAPHLAPHPASYHLGGGAEEYHASVGPRIGSAVADANANGMVGAGAGVGMHRSTIPPARTYPLPIPNPRKRPRGRTVPAPAPAESTSQPHQPPAPPAQPHNAHQQLQHQPQHPQHPQHQHHPLQELEPHQPPSDVTSAPALAARLLCVAQSAQAQIRSASESVMHYALVRGEREAAGARVAAAVAARAGAGDVGSGSGSRSGGGGEGGDSMDGGGAVQEERRCRTSRTRSFPLPSSGSSLLESCINNHNKSNQHPSATQTPLLNLPLLPNRLYCLPLPHERDRELDDNAPPTSNTQLGTLSGARPFRRERAVHHACVDRREERAWVGDWSWRWCSFRSG</sequence>
<feature type="region of interest" description="Disordered" evidence="1">
    <location>
        <begin position="97"/>
        <end position="142"/>
    </location>
</feature>
<feature type="compositionally biased region" description="Low complexity" evidence="1">
    <location>
        <begin position="499"/>
        <end position="514"/>
    </location>
</feature>
<dbReference type="Proteomes" id="UP000294933">
    <property type="component" value="Unassembled WGS sequence"/>
</dbReference>